<gene>
    <name evidence="1" type="ORF">ACCI51_09400</name>
</gene>
<reference evidence="1 2" key="1">
    <citation type="submission" date="2024-08" db="EMBL/GenBank/DDBJ databases">
        <authorList>
            <person name="Ishaq N."/>
        </authorList>
    </citation>
    <scope>NUCLEOTIDE SEQUENCE [LARGE SCALE GENOMIC DNA]</scope>
    <source>
        <strain evidence="1 2">JCM 30400</strain>
    </source>
</reference>
<dbReference type="RefSeq" id="WP_371843383.1">
    <property type="nucleotide sequence ID" value="NZ_JBGMEL010000008.1"/>
</dbReference>
<evidence type="ECO:0000313" key="1">
    <source>
        <dbReference type="EMBL" id="MFA0790758.1"/>
    </source>
</evidence>
<organism evidence="1 2">
    <name type="scientific">Microbulbifer echini</name>
    <dbReference type="NCBI Taxonomy" id="1529067"/>
    <lineage>
        <taxon>Bacteria</taxon>
        <taxon>Pseudomonadati</taxon>
        <taxon>Pseudomonadota</taxon>
        <taxon>Gammaproteobacteria</taxon>
        <taxon>Cellvibrionales</taxon>
        <taxon>Microbulbiferaceae</taxon>
        <taxon>Microbulbifer</taxon>
    </lineage>
</organism>
<accession>A0ABV4NNX1</accession>
<sequence length="148" mass="16221">MKNFGFGFLLFLTSIQIFAEVLAEGKSSNIQGAFIEAGWRLYSVETSKAICEETRKPKYFEVEPAGLRLNIGEVWHPNKLVVNAFGPDNQFIPSVPLTVSITDSSDATDTTGSEGFVKAIREGSLTIIVSWLCGMQPVKEINMVISGE</sequence>
<name>A0ABV4NNX1_9GAMM</name>
<proteinExistence type="predicted"/>
<evidence type="ECO:0000313" key="2">
    <source>
        <dbReference type="Proteomes" id="UP001569414"/>
    </source>
</evidence>
<dbReference type="Proteomes" id="UP001569414">
    <property type="component" value="Unassembled WGS sequence"/>
</dbReference>
<keyword evidence="2" id="KW-1185">Reference proteome</keyword>
<protein>
    <submittedName>
        <fullName evidence="1">Uncharacterized protein</fullName>
    </submittedName>
</protein>
<comment type="caution">
    <text evidence="1">The sequence shown here is derived from an EMBL/GenBank/DDBJ whole genome shotgun (WGS) entry which is preliminary data.</text>
</comment>
<dbReference type="EMBL" id="JBGMEL010000008">
    <property type="protein sequence ID" value="MFA0790758.1"/>
    <property type="molecule type" value="Genomic_DNA"/>
</dbReference>